<protein>
    <submittedName>
        <fullName evidence="6">Uncharacterized membrane protein</fullName>
    </submittedName>
</protein>
<dbReference type="OrthoDB" id="188924at2"/>
<dbReference type="Proteomes" id="UP000055060">
    <property type="component" value="Unassembled WGS sequence"/>
</dbReference>
<comment type="subcellular location">
    <subcellularLocation>
        <location evidence="1">Endomembrane system</location>
        <topology evidence="1">Multi-pass membrane protein</topology>
    </subcellularLocation>
</comment>
<dbReference type="CDD" id="cd02433">
    <property type="entry name" value="Nodulin-21_like_2"/>
    <property type="match status" value="1"/>
</dbReference>
<proteinExistence type="predicted"/>
<dbReference type="SUPFAM" id="SSF47240">
    <property type="entry name" value="Ferritin-like"/>
    <property type="match status" value="1"/>
</dbReference>
<dbReference type="Pfam" id="PF01988">
    <property type="entry name" value="VIT1"/>
    <property type="match status" value="1"/>
</dbReference>
<dbReference type="EMBL" id="DF967972">
    <property type="protein sequence ID" value="GAP14679.1"/>
    <property type="molecule type" value="Genomic_DNA"/>
</dbReference>
<sequence length="373" mass="40103">MASNDIQKYNRYIDDERNSAAIYQALADVEKDQRIAEVYQRMVTVEIKHAEKWEKMLREAGGQVPVFRLSWRTRILIRLARRFGPELVLPGLQAMENNGTGGYAVDPEAQDIIGDEKSHSILLGQLRRGVRGGMEGSTLAMLEGRHRSTGGNALRAAVLGANDGLVSNLSLVMGVAGASMNNRAILIAGVAGLLAGACSMALGEWLSVQSSRELYSHQIGIEKEEIEQSPDEEAEELALIYETRGLSKDQATGLSRKIMENKDSALDTLAREELGVDPDELGGSAWEAAITSFILFALGAIIPVFPFIFMSGSGAILLSIGLSTIGLFLLGTIITLFTGRSVLYSGMRMVIFGLLAALVTFGIGKLIGVSVAG</sequence>
<dbReference type="RefSeq" id="WP_075073917.1">
    <property type="nucleotide sequence ID" value="NZ_DF967972.1"/>
</dbReference>
<evidence type="ECO:0000256" key="2">
    <source>
        <dbReference type="ARBA" id="ARBA00022692"/>
    </source>
</evidence>
<evidence type="ECO:0000256" key="1">
    <source>
        <dbReference type="ARBA" id="ARBA00004127"/>
    </source>
</evidence>
<dbReference type="GO" id="GO:0012505">
    <property type="term" value="C:endomembrane system"/>
    <property type="evidence" value="ECO:0007669"/>
    <property type="project" value="UniProtKB-SubCell"/>
</dbReference>
<organism evidence="6">
    <name type="scientific">Longilinea arvoryzae</name>
    <dbReference type="NCBI Taxonomy" id="360412"/>
    <lineage>
        <taxon>Bacteria</taxon>
        <taxon>Bacillati</taxon>
        <taxon>Chloroflexota</taxon>
        <taxon>Anaerolineae</taxon>
        <taxon>Anaerolineales</taxon>
        <taxon>Anaerolineaceae</taxon>
        <taxon>Longilinea</taxon>
    </lineage>
</organism>
<gene>
    <name evidence="6" type="ORF">LARV_02453</name>
</gene>
<evidence type="ECO:0000256" key="5">
    <source>
        <dbReference type="SAM" id="Phobius"/>
    </source>
</evidence>
<dbReference type="AlphaFoldDB" id="A0A0S7BAS4"/>
<keyword evidence="4 5" id="KW-0472">Membrane</keyword>
<feature type="transmembrane region" description="Helical" evidence="5">
    <location>
        <begin position="315"/>
        <end position="337"/>
    </location>
</feature>
<feature type="transmembrane region" description="Helical" evidence="5">
    <location>
        <begin position="288"/>
        <end position="309"/>
    </location>
</feature>
<dbReference type="STRING" id="360412.LARV_02453"/>
<evidence type="ECO:0000256" key="4">
    <source>
        <dbReference type="ARBA" id="ARBA00023136"/>
    </source>
</evidence>
<name>A0A0S7BAS4_9CHLR</name>
<feature type="transmembrane region" description="Helical" evidence="5">
    <location>
        <begin position="184"/>
        <end position="206"/>
    </location>
</feature>
<reference evidence="6" key="1">
    <citation type="submission" date="2015-07" db="EMBL/GenBank/DDBJ databases">
        <title>Draft Genome Sequences of Anaerolinea thermolimosa IMO-1, Bellilinea caldifistulae GOMI-1, Leptolinea tardivitalis YMTK-2, Levilinea saccharolytica KIBI-1,Longilinea arvoryzae KOME-1, Previously Described as Members of the Anaerolineaceae (Chloroflexi).</title>
        <authorList>
            <person name="Sekiguchi Y."/>
            <person name="Ohashi A."/>
            <person name="Matsuura N."/>
            <person name="Tourlousse M.D."/>
        </authorList>
    </citation>
    <scope>NUCLEOTIDE SEQUENCE [LARGE SCALE GENOMIC DNA]</scope>
    <source>
        <strain evidence="6">KOME-1</strain>
    </source>
</reference>
<keyword evidence="2 5" id="KW-0812">Transmembrane</keyword>
<evidence type="ECO:0000313" key="6">
    <source>
        <dbReference type="EMBL" id="GAP14679.1"/>
    </source>
</evidence>
<feature type="transmembrane region" description="Helical" evidence="5">
    <location>
        <begin position="349"/>
        <end position="372"/>
    </location>
</feature>
<dbReference type="CDD" id="cd01044">
    <property type="entry name" value="Ferritin_CCC1_N"/>
    <property type="match status" value="1"/>
</dbReference>
<dbReference type="InterPro" id="IPR009078">
    <property type="entry name" value="Ferritin-like_SF"/>
</dbReference>
<evidence type="ECO:0000256" key="3">
    <source>
        <dbReference type="ARBA" id="ARBA00022989"/>
    </source>
</evidence>
<keyword evidence="7" id="KW-1185">Reference proteome</keyword>
<accession>A0A0S7BAS4</accession>
<dbReference type="InterPro" id="IPR039376">
    <property type="entry name" value="Ferritin_CCC1_N"/>
</dbReference>
<keyword evidence="3 5" id="KW-1133">Transmembrane helix</keyword>
<dbReference type="GO" id="GO:0030026">
    <property type="term" value="P:intracellular manganese ion homeostasis"/>
    <property type="evidence" value="ECO:0007669"/>
    <property type="project" value="InterPro"/>
</dbReference>
<dbReference type="GO" id="GO:0005384">
    <property type="term" value="F:manganese ion transmembrane transporter activity"/>
    <property type="evidence" value="ECO:0007669"/>
    <property type="project" value="InterPro"/>
</dbReference>
<evidence type="ECO:0000313" key="7">
    <source>
        <dbReference type="Proteomes" id="UP000055060"/>
    </source>
</evidence>
<dbReference type="PANTHER" id="PTHR31851">
    <property type="entry name" value="FE(2+)/MN(2+) TRANSPORTER PCL1"/>
    <property type="match status" value="1"/>
</dbReference>
<dbReference type="InterPro" id="IPR008217">
    <property type="entry name" value="Ccc1_fam"/>
</dbReference>